<accession>A0A5B8RBS8</accession>
<proteinExistence type="predicted"/>
<protein>
    <submittedName>
        <fullName evidence="2">Uncharacterized protein</fullName>
    </submittedName>
</protein>
<feature type="compositionally biased region" description="Low complexity" evidence="1">
    <location>
        <begin position="88"/>
        <end position="97"/>
    </location>
</feature>
<gene>
    <name evidence="2" type="ORF">KBTEX_02420</name>
</gene>
<organism evidence="2">
    <name type="scientific">uncultured organism</name>
    <dbReference type="NCBI Taxonomy" id="155900"/>
    <lineage>
        <taxon>unclassified sequences</taxon>
        <taxon>environmental samples</taxon>
    </lineage>
</organism>
<name>A0A5B8RBS8_9ZZZZ</name>
<feature type="region of interest" description="Disordered" evidence="1">
    <location>
        <begin position="88"/>
        <end position="113"/>
    </location>
</feature>
<dbReference type="EMBL" id="MN079124">
    <property type="protein sequence ID" value="QEA06091.1"/>
    <property type="molecule type" value="Genomic_DNA"/>
</dbReference>
<evidence type="ECO:0000256" key="1">
    <source>
        <dbReference type="SAM" id="MobiDB-lite"/>
    </source>
</evidence>
<sequence length="113" mass="12126">MIQLDREMTDLAMRLRRGLRDHGLSVPRLSDEDLVPTLLELAASVDDPGLQELAAGLDARLPAEEPEAADGEHTVRRYRGVALAGEVAASSPAAGEGESPGRGAIVYRGRRIR</sequence>
<reference evidence="2" key="1">
    <citation type="submission" date="2019-06" db="EMBL/GenBank/DDBJ databases">
        <authorList>
            <person name="Murdoch R.W."/>
            <person name="Fathepure B."/>
        </authorList>
    </citation>
    <scope>NUCLEOTIDE SEQUENCE</scope>
</reference>
<evidence type="ECO:0000313" key="2">
    <source>
        <dbReference type="EMBL" id="QEA06091.1"/>
    </source>
</evidence>
<dbReference type="AlphaFoldDB" id="A0A5B8RBS8"/>